<gene>
    <name evidence="3" type="primary">LOC113146735</name>
</gene>
<dbReference type="AlphaFoldDB" id="A0A6P6RUF7"/>
<evidence type="ECO:0000313" key="2">
    <source>
        <dbReference type="Proteomes" id="UP000515125"/>
    </source>
</evidence>
<feature type="non-terminal residue" evidence="3">
    <location>
        <position position="1"/>
    </location>
</feature>
<sequence length="263" mass="28606">FEAWVDADRNEKRLQRQLEQLQQESDSAVEATLRKQLSAVTCSKDRLLHASPLWRIGRFLLDMVLIFHLRRGDMCDYAELALGEEADLVPDPQRDMGAFLLSLLRAAVSKRFGNEAPQLTLTPQYMKALIFRLKVAHNIEGLCERRRRRARPKTFSTSLCKAAVAAGAVAAAGSGGNCGTQLGVQTPQAAEDWQEESDVEGLETEEGGTGLVNGAAVSGNAEKTFSACEDKAERPLDLRRATTKQCGGLCFPGHMCGASGKGV</sequence>
<protein>
    <submittedName>
        <fullName evidence="3">Uncharacterized protein LOC113146735</fullName>
    </submittedName>
</protein>
<feature type="coiled-coil region" evidence="1">
    <location>
        <begin position="4"/>
        <end position="31"/>
    </location>
</feature>
<keyword evidence="2" id="KW-1185">Reference proteome</keyword>
<dbReference type="OrthoDB" id="10403440at2759"/>
<dbReference type="GeneID" id="113146735"/>
<name>A0A6P6RUF7_9EIME</name>
<dbReference type="Proteomes" id="UP000515125">
    <property type="component" value="Unplaced"/>
</dbReference>
<organism evidence="2 3">
    <name type="scientific">Cyclospora cayetanensis</name>
    <dbReference type="NCBI Taxonomy" id="88456"/>
    <lineage>
        <taxon>Eukaryota</taxon>
        <taxon>Sar</taxon>
        <taxon>Alveolata</taxon>
        <taxon>Apicomplexa</taxon>
        <taxon>Conoidasida</taxon>
        <taxon>Coccidia</taxon>
        <taxon>Eucoccidiorida</taxon>
        <taxon>Eimeriorina</taxon>
        <taxon>Eimeriidae</taxon>
        <taxon>Cyclospora</taxon>
    </lineage>
</organism>
<proteinExistence type="predicted"/>
<evidence type="ECO:0000313" key="3">
    <source>
        <dbReference type="RefSeq" id="XP_026190745.1"/>
    </source>
</evidence>
<evidence type="ECO:0000256" key="1">
    <source>
        <dbReference type="SAM" id="Coils"/>
    </source>
</evidence>
<accession>A0A6P6RUF7</accession>
<reference evidence="3" key="1">
    <citation type="submission" date="2025-08" db="UniProtKB">
        <authorList>
            <consortium name="RefSeq"/>
        </authorList>
    </citation>
    <scope>IDENTIFICATION</scope>
</reference>
<dbReference type="RefSeq" id="XP_026190745.1">
    <property type="nucleotide sequence ID" value="XM_026334960.1"/>
</dbReference>
<keyword evidence="1" id="KW-0175">Coiled coil</keyword>